<dbReference type="Proteomes" id="UP000201613">
    <property type="component" value="Unassembled WGS sequence"/>
</dbReference>
<dbReference type="PANTHER" id="PTHR45138">
    <property type="entry name" value="REGULATORY COMPONENTS OF SENSORY TRANSDUCTION SYSTEM"/>
    <property type="match status" value="1"/>
</dbReference>
<evidence type="ECO:0000313" key="4">
    <source>
        <dbReference type="EMBL" id="SMY07174.1"/>
    </source>
</evidence>
<sequence>MLAKSTNRLFSYLRRSPCPARRGTILHTDNIDDWIRSAASRRGKSPHRRFETDLHDGRWLMASETVLPNGWNLFVGVEITDLFQSEQSLRQDRDIAMKASQTDDLTGVSNRRHIMACLDDLLAGRSAYGPVHGCTCLIDLDHFKLINDDYGHPTGDRILMRFAEVVRQNIRPKDSFGRVGGEEFLLNLPVTTVDEAHWILKRLLDTVSKAPLLDSEPDLIVRFSAGLCGFVGGETSGQIYRRCDTALYNAKAEGRNRIQIARN</sequence>
<dbReference type="SMART" id="SM00267">
    <property type="entry name" value="GGDEF"/>
    <property type="match status" value="1"/>
</dbReference>
<dbReference type="InterPro" id="IPR043128">
    <property type="entry name" value="Rev_trsase/Diguanyl_cyclase"/>
</dbReference>
<dbReference type="AlphaFoldDB" id="A0A238LCP1"/>
<dbReference type="InterPro" id="IPR050469">
    <property type="entry name" value="Diguanylate_Cyclase"/>
</dbReference>
<dbReference type="EMBL" id="FXZK01000001">
    <property type="protein sequence ID" value="SMY07174.1"/>
    <property type="molecule type" value="Genomic_DNA"/>
</dbReference>
<evidence type="ECO:0000313" key="5">
    <source>
        <dbReference type="Proteomes" id="UP000201613"/>
    </source>
</evidence>
<accession>A0A238LCP1</accession>
<name>A0A238LCP1_9RHOB</name>
<reference evidence="4 5" key="1">
    <citation type="submission" date="2017-05" db="EMBL/GenBank/DDBJ databases">
        <authorList>
            <person name="Song R."/>
            <person name="Chenine A.L."/>
            <person name="Ruprecht R.M."/>
        </authorList>
    </citation>
    <scope>NUCLEOTIDE SEQUENCE [LARGE SCALE GENOMIC DNA]</scope>
    <source>
        <strain evidence="4 5">CECT 8899</strain>
    </source>
</reference>
<dbReference type="InterPro" id="IPR000160">
    <property type="entry name" value="GGDEF_dom"/>
</dbReference>
<dbReference type="Pfam" id="PF00990">
    <property type="entry name" value="GGDEF"/>
    <property type="match status" value="1"/>
</dbReference>
<keyword evidence="5" id="KW-1185">Reference proteome</keyword>
<evidence type="ECO:0000256" key="2">
    <source>
        <dbReference type="ARBA" id="ARBA00034247"/>
    </source>
</evidence>
<proteinExistence type="predicted"/>
<dbReference type="Gene3D" id="3.30.70.270">
    <property type="match status" value="1"/>
</dbReference>
<protein>
    <recommendedName>
        <fullName evidence="1">diguanylate cyclase</fullName>
        <ecNumber evidence="1">2.7.7.65</ecNumber>
    </recommendedName>
</protein>
<dbReference type="EC" id="2.7.7.65" evidence="1"/>
<dbReference type="FunFam" id="3.30.70.270:FF:000001">
    <property type="entry name" value="Diguanylate cyclase domain protein"/>
    <property type="match status" value="1"/>
</dbReference>
<dbReference type="CDD" id="cd01949">
    <property type="entry name" value="GGDEF"/>
    <property type="match status" value="1"/>
</dbReference>
<dbReference type="GO" id="GO:0052621">
    <property type="term" value="F:diguanylate cyclase activity"/>
    <property type="evidence" value="ECO:0007669"/>
    <property type="project" value="UniProtKB-EC"/>
</dbReference>
<evidence type="ECO:0000256" key="1">
    <source>
        <dbReference type="ARBA" id="ARBA00012528"/>
    </source>
</evidence>
<feature type="domain" description="GGDEF" evidence="3">
    <location>
        <begin position="131"/>
        <end position="263"/>
    </location>
</feature>
<gene>
    <name evidence="4" type="primary">pleD_1</name>
    <name evidence="4" type="ORF">LOM8899_01306</name>
</gene>
<dbReference type="PANTHER" id="PTHR45138:SF9">
    <property type="entry name" value="DIGUANYLATE CYCLASE DGCM-RELATED"/>
    <property type="match status" value="1"/>
</dbReference>
<evidence type="ECO:0000259" key="3">
    <source>
        <dbReference type="PROSITE" id="PS50887"/>
    </source>
</evidence>
<dbReference type="SUPFAM" id="SSF55073">
    <property type="entry name" value="Nucleotide cyclase"/>
    <property type="match status" value="1"/>
</dbReference>
<comment type="catalytic activity">
    <reaction evidence="2">
        <text>2 GTP = 3',3'-c-di-GMP + 2 diphosphate</text>
        <dbReference type="Rhea" id="RHEA:24898"/>
        <dbReference type="ChEBI" id="CHEBI:33019"/>
        <dbReference type="ChEBI" id="CHEBI:37565"/>
        <dbReference type="ChEBI" id="CHEBI:58805"/>
        <dbReference type="EC" id="2.7.7.65"/>
    </reaction>
</comment>
<dbReference type="NCBIfam" id="TIGR00254">
    <property type="entry name" value="GGDEF"/>
    <property type="match status" value="1"/>
</dbReference>
<dbReference type="PROSITE" id="PS50887">
    <property type="entry name" value="GGDEF"/>
    <property type="match status" value="1"/>
</dbReference>
<organism evidence="4 5">
    <name type="scientific">Flavimaricola marinus</name>
    <dbReference type="NCBI Taxonomy" id="1819565"/>
    <lineage>
        <taxon>Bacteria</taxon>
        <taxon>Pseudomonadati</taxon>
        <taxon>Pseudomonadota</taxon>
        <taxon>Alphaproteobacteria</taxon>
        <taxon>Rhodobacterales</taxon>
        <taxon>Paracoccaceae</taxon>
        <taxon>Flavimaricola</taxon>
    </lineage>
</organism>
<dbReference type="InterPro" id="IPR029787">
    <property type="entry name" value="Nucleotide_cyclase"/>
</dbReference>